<dbReference type="AlphaFoldDB" id="A0A2A9EZA6"/>
<evidence type="ECO:0000313" key="3">
    <source>
        <dbReference type="Proteomes" id="UP000224130"/>
    </source>
</evidence>
<comment type="caution">
    <text evidence="2">The sequence shown here is derived from an EMBL/GenBank/DDBJ whole genome shotgun (WGS) entry which is preliminary data.</text>
</comment>
<feature type="chain" id="PRO_5011998627" description="LytR cell envelope-related transcriptional attenuator" evidence="1">
    <location>
        <begin position="20"/>
        <end position="163"/>
    </location>
</feature>
<keyword evidence="1" id="KW-0732">Signal</keyword>
<dbReference type="Proteomes" id="UP000224130">
    <property type="component" value="Unassembled WGS sequence"/>
</dbReference>
<evidence type="ECO:0000256" key="1">
    <source>
        <dbReference type="SAM" id="SignalP"/>
    </source>
</evidence>
<gene>
    <name evidence="2" type="ORF">ATJ88_2176</name>
</gene>
<sequence>MAAALVALAPVLVGCQPSAAPSPDAAAPSPAASSPTALPTFDAASTVGGYAPGFPVDLLAGPDDATVLASSAAPRDGLVDVSLNLATGLGTRKIVRQYAERLDAAGFEEAGGGDGSALAAQTVFTRTTTRKKATVVESVHVGVLDDGERRLVTVSGTVAPTEG</sequence>
<keyword evidence="3" id="KW-1185">Reference proteome</keyword>
<evidence type="ECO:0008006" key="4">
    <source>
        <dbReference type="Google" id="ProtNLM"/>
    </source>
</evidence>
<evidence type="ECO:0000313" key="2">
    <source>
        <dbReference type="EMBL" id="PFG43479.1"/>
    </source>
</evidence>
<proteinExistence type="predicted"/>
<name>A0A2A9EZA6_9MICO</name>
<organism evidence="2 3">
    <name type="scientific">Isoptericola jiangsuensis</name>
    <dbReference type="NCBI Taxonomy" id="548579"/>
    <lineage>
        <taxon>Bacteria</taxon>
        <taxon>Bacillati</taxon>
        <taxon>Actinomycetota</taxon>
        <taxon>Actinomycetes</taxon>
        <taxon>Micrococcales</taxon>
        <taxon>Promicromonosporaceae</taxon>
        <taxon>Isoptericola</taxon>
    </lineage>
</organism>
<accession>A0A2A9EZA6</accession>
<reference evidence="2 3" key="1">
    <citation type="submission" date="2017-10" db="EMBL/GenBank/DDBJ databases">
        <title>Sequencing the genomes of 1000 actinobacteria strains.</title>
        <authorList>
            <person name="Klenk H.-P."/>
        </authorList>
    </citation>
    <scope>NUCLEOTIDE SEQUENCE [LARGE SCALE GENOMIC DNA]</scope>
    <source>
        <strain evidence="2 3">DSM 21863</strain>
    </source>
</reference>
<protein>
    <recommendedName>
        <fullName evidence="4">LytR cell envelope-related transcriptional attenuator</fullName>
    </recommendedName>
</protein>
<feature type="signal peptide" evidence="1">
    <location>
        <begin position="1"/>
        <end position="19"/>
    </location>
</feature>
<dbReference type="EMBL" id="PDJJ01000001">
    <property type="protein sequence ID" value="PFG43479.1"/>
    <property type="molecule type" value="Genomic_DNA"/>
</dbReference>